<keyword evidence="2" id="KW-1185">Reference proteome</keyword>
<organism evidence="1 2">
    <name type="scientific">Arctium lappa</name>
    <name type="common">Greater burdock</name>
    <name type="synonym">Lappa major</name>
    <dbReference type="NCBI Taxonomy" id="4217"/>
    <lineage>
        <taxon>Eukaryota</taxon>
        <taxon>Viridiplantae</taxon>
        <taxon>Streptophyta</taxon>
        <taxon>Embryophyta</taxon>
        <taxon>Tracheophyta</taxon>
        <taxon>Spermatophyta</taxon>
        <taxon>Magnoliopsida</taxon>
        <taxon>eudicotyledons</taxon>
        <taxon>Gunneridae</taxon>
        <taxon>Pentapetalae</taxon>
        <taxon>asterids</taxon>
        <taxon>campanulids</taxon>
        <taxon>Asterales</taxon>
        <taxon>Asteraceae</taxon>
        <taxon>Carduoideae</taxon>
        <taxon>Cardueae</taxon>
        <taxon>Arctiinae</taxon>
        <taxon>Arctium</taxon>
    </lineage>
</organism>
<protein>
    <submittedName>
        <fullName evidence="1">Uncharacterized protein</fullName>
    </submittedName>
</protein>
<sequence>MVLLLTRAGTGRDILAVESSGAVWLDWYFGSGKRTIATCLISHQSDIIAYTLVPKHRQLGGPQTFSVFLISYKPSF</sequence>
<dbReference type="Proteomes" id="UP001055879">
    <property type="component" value="Linkage Group LG04"/>
</dbReference>
<gene>
    <name evidence="1" type="ORF">L6452_13611</name>
</gene>
<accession>A0ACB9CJ08</accession>
<evidence type="ECO:0000313" key="1">
    <source>
        <dbReference type="EMBL" id="KAI3734148.1"/>
    </source>
</evidence>
<evidence type="ECO:0000313" key="2">
    <source>
        <dbReference type="Proteomes" id="UP001055879"/>
    </source>
</evidence>
<comment type="caution">
    <text evidence="1">The sequence shown here is derived from an EMBL/GenBank/DDBJ whole genome shotgun (WGS) entry which is preliminary data.</text>
</comment>
<dbReference type="EMBL" id="CM042050">
    <property type="protein sequence ID" value="KAI3734148.1"/>
    <property type="molecule type" value="Genomic_DNA"/>
</dbReference>
<proteinExistence type="predicted"/>
<name>A0ACB9CJ08_ARCLA</name>
<reference evidence="2" key="1">
    <citation type="journal article" date="2022" name="Mol. Ecol. Resour.">
        <title>The genomes of chicory, endive, great burdock and yacon provide insights into Asteraceae palaeo-polyploidization history and plant inulin production.</title>
        <authorList>
            <person name="Fan W."/>
            <person name="Wang S."/>
            <person name="Wang H."/>
            <person name="Wang A."/>
            <person name="Jiang F."/>
            <person name="Liu H."/>
            <person name="Zhao H."/>
            <person name="Xu D."/>
            <person name="Zhang Y."/>
        </authorList>
    </citation>
    <scope>NUCLEOTIDE SEQUENCE [LARGE SCALE GENOMIC DNA]</scope>
    <source>
        <strain evidence="2">cv. Niubang</strain>
    </source>
</reference>
<reference evidence="1 2" key="2">
    <citation type="journal article" date="2022" name="Mol. Ecol. Resour.">
        <title>The genomes of chicory, endive, great burdock and yacon provide insights into Asteraceae paleo-polyploidization history and plant inulin production.</title>
        <authorList>
            <person name="Fan W."/>
            <person name="Wang S."/>
            <person name="Wang H."/>
            <person name="Wang A."/>
            <person name="Jiang F."/>
            <person name="Liu H."/>
            <person name="Zhao H."/>
            <person name="Xu D."/>
            <person name="Zhang Y."/>
        </authorList>
    </citation>
    <scope>NUCLEOTIDE SEQUENCE [LARGE SCALE GENOMIC DNA]</scope>
    <source>
        <strain evidence="2">cv. Niubang</strain>
    </source>
</reference>